<dbReference type="EMBL" id="GBXM01033959">
    <property type="protein sequence ID" value="JAH74618.1"/>
    <property type="molecule type" value="Transcribed_RNA"/>
</dbReference>
<reference evidence="2" key="2">
    <citation type="journal article" date="2015" name="Fish Shellfish Immunol.">
        <title>Early steps in the European eel (Anguilla anguilla)-Vibrio vulnificus interaction in the gills: Role of the RtxA13 toxin.</title>
        <authorList>
            <person name="Callol A."/>
            <person name="Pajuelo D."/>
            <person name="Ebbesson L."/>
            <person name="Teles M."/>
            <person name="MacKenzie S."/>
            <person name="Amaro C."/>
        </authorList>
    </citation>
    <scope>NUCLEOTIDE SEQUENCE</scope>
</reference>
<proteinExistence type="predicted"/>
<dbReference type="AlphaFoldDB" id="A0A0E9VBM5"/>
<accession>A0A0E9VBM5</accession>
<protein>
    <submittedName>
        <fullName evidence="2">Uncharacterized protein</fullName>
    </submittedName>
</protein>
<name>A0A0E9VBM5_ANGAN</name>
<sequence>MDHLSLQTNTVASGQSKQCLA</sequence>
<evidence type="ECO:0000313" key="2">
    <source>
        <dbReference type="EMBL" id="JAH74618.1"/>
    </source>
</evidence>
<organism evidence="2">
    <name type="scientific">Anguilla anguilla</name>
    <name type="common">European freshwater eel</name>
    <name type="synonym">Muraena anguilla</name>
    <dbReference type="NCBI Taxonomy" id="7936"/>
    <lineage>
        <taxon>Eukaryota</taxon>
        <taxon>Metazoa</taxon>
        <taxon>Chordata</taxon>
        <taxon>Craniata</taxon>
        <taxon>Vertebrata</taxon>
        <taxon>Euteleostomi</taxon>
        <taxon>Actinopterygii</taxon>
        <taxon>Neopterygii</taxon>
        <taxon>Teleostei</taxon>
        <taxon>Anguilliformes</taxon>
        <taxon>Anguillidae</taxon>
        <taxon>Anguilla</taxon>
    </lineage>
</organism>
<reference evidence="2" key="1">
    <citation type="submission" date="2014-11" db="EMBL/GenBank/DDBJ databases">
        <authorList>
            <person name="Amaro Gonzalez C."/>
        </authorList>
    </citation>
    <scope>NUCLEOTIDE SEQUENCE</scope>
</reference>
<evidence type="ECO:0000256" key="1">
    <source>
        <dbReference type="SAM" id="MobiDB-lite"/>
    </source>
</evidence>
<feature type="region of interest" description="Disordered" evidence="1">
    <location>
        <begin position="1"/>
        <end position="21"/>
    </location>
</feature>